<accession>A0ABW2DMP3</accession>
<dbReference type="RefSeq" id="WP_066618382.1">
    <property type="nucleotide sequence ID" value="NZ_JBHSYQ010000003.1"/>
</dbReference>
<organism evidence="1 2">
    <name type="scientific">Rufibacter roseus</name>
    <dbReference type="NCBI Taxonomy" id="1567108"/>
    <lineage>
        <taxon>Bacteria</taxon>
        <taxon>Pseudomonadati</taxon>
        <taxon>Bacteroidota</taxon>
        <taxon>Cytophagia</taxon>
        <taxon>Cytophagales</taxon>
        <taxon>Hymenobacteraceae</taxon>
        <taxon>Rufibacter</taxon>
    </lineage>
</organism>
<comment type="caution">
    <text evidence="1">The sequence shown here is derived from an EMBL/GenBank/DDBJ whole genome shotgun (WGS) entry which is preliminary data.</text>
</comment>
<evidence type="ECO:0008006" key="3">
    <source>
        <dbReference type="Google" id="ProtNLM"/>
    </source>
</evidence>
<reference evidence="2" key="1">
    <citation type="journal article" date="2019" name="Int. J. Syst. Evol. Microbiol.">
        <title>The Global Catalogue of Microorganisms (GCM) 10K type strain sequencing project: providing services to taxonomists for standard genome sequencing and annotation.</title>
        <authorList>
            <consortium name="The Broad Institute Genomics Platform"/>
            <consortium name="The Broad Institute Genome Sequencing Center for Infectious Disease"/>
            <person name="Wu L."/>
            <person name="Ma J."/>
        </authorList>
    </citation>
    <scope>NUCLEOTIDE SEQUENCE [LARGE SCALE GENOMIC DNA]</scope>
    <source>
        <strain evidence="2">CGMCC 4.7393</strain>
    </source>
</reference>
<gene>
    <name evidence="1" type="ORF">ACFQHR_09355</name>
</gene>
<evidence type="ECO:0000313" key="2">
    <source>
        <dbReference type="Proteomes" id="UP001596405"/>
    </source>
</evidence>
<keyword evidence="2" id="KW-1185">Reference proteome</keyword>
<dbReference type="Proteomes" id="UP001596405">
    <property type="component" value="Unassembled WGS sequence"/>
</dbReference>
<dbReference type="PROSITE" id="PS51257">
    <property type="entry name" value="PROKAR_LIPOPROTEIN"/>
    <property type="match status" value="1"/>
</dbReference>
<name>A0ABW2DMP3_9BACT</name>
<proteinExistence type="predicted"/>
<sequence>MKAFLIFIFIIFLYACSDNSDQKVNGNIKEPSTESDERKDEPEIAKGLITFNSVDKAFVGMDIKDLLETYKNYQLLDTPAYYFEIDSEERELVIAKDNKPLMFVWSKDDEVVELCAISPSLRTKSNLRPGMTIKEIKEIYSDIKMSQDIVTGNTESIYIPQEKVALCFFTEQKTIGIYKDSDETGPMTSEFKSDTFRVNYIQTRK</sequence>
<evidence type="ECO:0000313" key="1">
    <source>
        <dbReference type="EMBL" id="MFC6997833.1"/>
    </source>
</evidence>
<dbReference type="EMBL" id="JBHSYQ010000003">
    <property type="protein sequence ID" value="MFC6997833.1"/>
    <property type="molecule type" value="Genomic_DNA"/>
</dbReference>
<protein>
    <recommendedName>
        <fullName evidence="3">Lipoprotein</fullName>
    </recommendedName>
</protein>